<sequence>CSVSHAVSPGLRGNSGPCGKASRSPSPGPMAGGVSLGGAVTVRCWGQRWGMWFVLNKEGRHYPPVDSDGFGAVFPISNMSWEDGGSYSCSYHSRSEPFAASYRSDPVELVVRGEGPSISLSPAWVTAPGAEVTIRCQGQRRDVRFFLHKVGHLNPQQHMDSAGDGAEFRIPTVGRQHGGSYSCSYRLQSEPFVSSYPSSYVELTYYPKPSISLRPSGRGVALGGNITIQCQAPQQNMRFLLYKVGSSTTLEDVEPAGDVAEFPNSNVSWRDAGRDRCQYSTESDPPIWSHPGDPVELVVSGEGPGSVSLLPAPPPVSQFRARARDWGGVFFSGGGERKQQGKAGSSSSPIPPPELLVETARAERREQPAR</sequence>
<protein>
    <recommendedName>
        <fullName evidence="5">Immunoglobulin domain-containing protein</fullName>
    </recommendedName>
</protein>
<evidence type="ECO:0000313" key="7">
    <source>
        <dbReference type="Proteomes" id="UP000472274"/>
    </source>
</evidence>
<evidence type="ECO:0000313" key="6">
    <source>
        <dbReference type="Ensembl" id="ENSTMTP00000030208.1"/>
    </source>
</evidence>
<evidence type="ECO:0000259" key="5">
    <source>
        <dbReference type="SMART" id="SM00409"/>
    </source>
</evidence>
<dbReference type="SMART" id="SM00409">
    <property type="entry name" value="IG"/>
    <property type="match status" value="3"/>
</dbReference>
<dbReference type="Proteomes" id="UP000472274">
    <property type="component" value="Unplaced"/>
</dbReference>
<organism evidence="6 7">
    <name type="scientific">Terrapene triunguis</name>
    <name type="common">Three-toed box turtle</name>
    <dbReference type="NCBI Taxonomy" id="2587831"/>
    <lineage>
        <taxon>Eukaryota</taxon>
        <taxon>Metazoa</taxon>
        <taxon>Chordata</taxon>
        <taxon>Craniata</taxon>
        <taxon>Vertebrata</taxon>
        <taxon>Euteleostomi</taxon>
        <taxon>Archelosauria</taxon>
        <taxon>Testudinata</taxon>
        <taxon>Testudines</taxon>
        <taxon>Cryptodira</taxon>
        <taxon>Durocryptodira</taxon>
        <taxon>Testudinoidea</taxon>
        <taxon>Emydidae</taxon>
        <taxon>Terrapene</taxon>
    </lineage>
</organism>
<dbReference type="SUPFAM" id="SSF48726">
    <property type="entry name" value="Immunoglobulin"/>
    <property type="match status" value="3"/>
</dbReference>
<evidence type="ECO:0000256" key="3">
    <source>
        <dbReference type="ARBA" id="ARBA00023319"/>
    </source>
</evidence>
<reference evidence="6" key="1">
    <citation type="submission" date="2025-08" db="UniProtKB">
        <authorList>
            <consortium name="Ensembl"/>
        </authorList>
    </citation>
    <scope>IDENTIFICATION</scope>
</reference>
<dbReference type="InterPro" id="IPR050412">
    <property type="entry name" value="Ig-like_Receptors_ImmuneReg"/>
</dbReference>
<dbReference type="InterPro" id="IPR003599">
    <property type="entry name" value="Ig_sub"/>
</dbReference>
<dbReference type="PANTHER" id="PTHR11738">
    <property type="entry name" value="MHC CLASS I NK CELL RECEPTOR"/>
    <property type="match status" value="1"/>
</dbReference>
<dbReference type="InParanoid" id="A0A674KB57"/>
<evidence type="ECO:0000256" key="1">
    <source>
        <dbReference type="ARBA" id="ARBA00022729"/>
    </source>
</evidence>
<evidence type="ECO:0000256" key="2">
    <source>
        <dbReference type="ARBA" id="ARBA00023157"/>
    </source>
</evidence>
<keyword evidence="7" id="KW-1185">Reference proteome</keyword>
<feature type="region of interest" description="Disordered" evidence="4">
    <location>
        <begin position="1"/>
        <end position="32"/>
    </location>
</feature>
<feature type="domain" description="Immunoglobulin" evidence="5">
    <location>
        <begin position="215"/>
        <end position="300"/>
    </location>
</feature>
<feature type="compositionally biased region" description="Basic and acidic residues" evidence="4">
    <location>
        <begin position="360"/>
        <end position="370"/>
    </location>
</feature>
<keyword evidence="1" id="KW-0732">Signal</keyword>
<evidence type="ECO:0000256" key="4">
    <source>
        <dbReference type="SAM" id="MobiDB-lite"/>
    </source>
</evidence>
<dbReference type="GeneTree" id="ENSGT01150000286974"/>
<name>A0A674KB57_9SAUR</name>
<dbReference type="AlphaFoldDB" id="A0A674KB57"/>
<keyword evidence="3" id="KW-0393">Immunoglobulin domain</keyword>
<accession>A0A674KB57</accession>
<keyword evidence="2" id="KW-1015">Disulfide bond</keyword>
<feature type="domain" description="Immunoglobulin" evidence="5">
    <location>
        <begin position="121"/>
        <end position="206"/>
    </location>
</feature>
<dbReference type="PANTHER" id="PTHR11738:SF186">
    <property type="entry name" value="OSTEOCLAST-ASSOCIATED IMMUNOGLOBULIN-LIKE RECEPTOR"/>
    <property type="match status" value="1"/>
</dbReference>
<dbReference type="InterPro" id="IPR013783">
    <property type="entry name" value="Ig-like_fold"/>
</dbReference>
<dbReference type="Gene3D" id="2.60.40.10">
    <property type="entry name" value="Immunoglobulins"/>
    <property type="match status" value="3"/>
</dbReference>
<dbReference type="InterPro" id="IPR036179">
    <property type="entry name" value="Ig-like_dom_sf"/>
</dbReference>
<dbReference type="Ensembl" id="ENSTMTT00000031311.1">
    <property type="protein sequence ID" value="ENSTMTP00000030208.1"/>
    <property type="gene ID" value="ENSTMTG00000021798.1"/>
</dbReference>
<reference evidence="6" key="2">
    <citation type="submission" date="2025-09" db="UniProtKB">
        <authorList>
            <consortium name="Ensembl"/>
        </authorList>
    </citation>
    <scope>IDENTIFICATION</scope>
</reference>
<proteinExistence type="predicted"/>
<dbReference type="GO" id="GO:0002764">
    <property type="term" value="P:immune response-regulating signaling pathway"/>
    <property type="evidence" value="ECO:0007669"/>
    <property type="project" value="TreeGrafter"/>
</dbReference>
<feature type="domain" description="Immunoglobulin" evidence="5">
    <location>
        <begin position="29"/>
        <end position="112"/>
    </location>
</feature>
<feature type="region of interest" description="Disordered" evidence="4">
    <location>
        <begin position="330"/>
        <end position="370"/>
    </location>
</feature>
<dbReference type="FunFam" id="2.60.40.10:FF:000049">
    <property type="entry name" value="Leukocyte immunoglobulin-like receptor subfamily B member 1"/>
    <property type="match status" value="3"/>
</dbReference>